<dbReference type="HAMAP" id="MF_00182">
    <property type="entry name" value="Formyl_trans"/>
    <property type="match status" value="1"/>
</dbReference>
<dbReference type="SUPFAM" id="SSF50486">
    <property type="entry name" value="FMT C-terminal domain-like"/>
    <property type="match status" value="1"/>
</dbReference>
<dbReference type="AlphaFoldDB" id="A0A2I7N7N7"/>
<evidence type="ECO:0000256" key="6">
    <source>
        <dbReference type="ARBA" id="ARBA00022917"/>
    </source>
</evidence>
<feature type="domain" description="Formyl transferase C-terminal" evidence="10">
    <location>
        <begin position="206"/>
        <end position="306"/>
    </location>
</feature>
<comment type="catalytic activity">
    <reaction evidence="7 8">
        <text>L-methionyl-tRNA(fMet) + (6R)-10-formyltetrahydrofolate = N-formyl-L-methionyl-tRNA(fMet) + (6S)-5,6,7,8-tetrahydrofolate + H(+)</text>
        <dbReference type="Rhea" id="RHEA:24380"/>
        <dbReference type="Rhea" id="RHEA-COMP:9952"/>
        <dbReference type="Rhea" id="RHEA-COMP:9953"/>
        <dbReference type="ChEBI" id="CHEBI:15378"/>
        <dbReference type="ChEBI" id="CHEBI:57453"/>
        <dbReference type="ChEBI" id="CHEBI:78530"/>
        <dbReference type="ChEBI" id="CHEBI:78844"/>
        <dbReference type="ChEBI" id="CHEBI:195366"/>
        <dbReference type="EC" id="2.1.2.9"/>
    </reaction>
</comment>
<keyword evidence="6 8" id="KW-0648">Protein biosynthesis</keyword>
<dbReference type="PROSITE" id="PS00373">
    <property type="entry name" value="GART"/>
    <property type="match status" value="1"/>
</dbReference>
<dbReference type="InterPro" id="IPR036477">
    <property type="entry name" value="Formyl_transf_N_sf"/>
</dbReference>
<gene>
    <name evidence="8" type="primary">fmt</name>
    <name evidence="11" type="ORF">CUN60_09280</name>
</gene>
<sequence length="318" mass="35153">MKQKLRIIFAGTPEIAKTCLAKMIMNGYSPELVLSQPDRPAGRGMKLTPSPVKILASEHQIEVFQPVSFRKDPEALNRIREFKPDLIVVVAYGLILPQELLDIPRLGCINVHVSLLPRWRGAAPIQRAVLAGDQETGVCIMQMDAGLDTGAILLSDKLQIESNDTSGSLHDKLAILGSELLVRFLDSPEEYKPISQSEAGVSYAHKIEKSEALIDWQSPAEIISRNIRGYNPFPGAYTYLNGELVKIWQAHISRAFKGDVKAGTIITADRDKLEIVCGDGWLISIDEIQEAGAKRKNIAQFLQGKNNLDGLIFEKELS</sequence>
<dbReference type="PANTHER" id="PTHR11138:SF5">
    <property type="entry name" value="METHIONYL-TRNA FORMYLTRANSFERASE, MITOCHONDRIAL"/>
    <property type="match status" value="1"/>
</dbReference>
<evidence type="ECO:0000256" key="5">
    <source>
        <dbReference type="ARBA" id="ARBA00022679"/>
    </source>
</evidence>
<evidence type="ECO:0000256" key="4">
    <source>
        <dbReference type="ARBA" id="ARBA00016014"/>
    </source>
</evidence>
<dbReference type="RefSeq" id="WP_102951772.1">
    <property type="nucleotide sequence ID" value="NZ_CP024847.1"/>
</dbReference>
<reference evidence="12" key="1">
    <citation type="submission" date="2017-11" db="EMBL/GenBank/DDBJ databases">
        <authorList>
            <person name="Chan K.G."/>
            <person name="Lee L.S."/>
        </authorList>
    </citation>
    <scope>NUCLEOTIDE SEQUENCE [LARGE SCALE GENOMIC DNA]</scope>
    <source>
        <strain evidence="12">DSM 100970</strain>
    </source>
</reference>
<keyword evidence="12" id="KW-1185">Reference proteome</keyword>
<dbReference type="PANTHER" id="PTHR11138">
    <property type="entry name" value="METHIONYL-TRNA FORMYLTRANSFERASE"/>
    <property type="match status" value="1"/>
</dbReference>
<evidence type="ECO:0000259" key="10">
    <source>
        <dbReference type="Pfam" id="PF02911"/>
    </source>
</evidence>
<dbReference type="InterPro" id="IPR044135">
    <property type="entry name" value="Met-tRNA-FMT_C"/>
</dbReference>
<feature type="binding site" evidence="8">
    <location>
        <begin position="114"/>
        <end position="117"/>
    </location>
    <ligand>
        <name>(6S)-5,6,7,8-tetrahydrofolate</name>
        <dbReference type="ChEBI" id="CHEBI:57453"/>
    </ligand>
</feature>
<evidence type="ECO:0000256" key="2">
    <source>
        <dbReference type="ARBA" id="ARBA00010699"/>
    </source>
</evidence>
<dbReference type="InterPro" id="IPR005794">
    <property type="entry name" value="Fmt"/>
</dbReference>
<comment type="similarity">
    <text evidence="2 8">Belongs to the Fmt family.</text>
</comment>
<feature type="domain" description="Formyl transferase N-terminal" evidence="9">
    <location>
        <begin position="6"/>
        <end position="184"/>
    </location>
</feature>
<dbReference type="Gene3D" id="3.40.50.170">
    <property type="entry name" value="Formyl transferase, N-terminal domain"/>
    <property type="match status" value="1"/>
</dbReference>
<dbReference type="OrthoDB" id="9802815at2"/>
<protein>
    <recommendedName>
        <fullName evidence="4 8">Methionyl-tRNA formyltransferase</fullName>
        <ecNumber evidence="3 8">2.1.2.9</ecNumber>
    </recommendedName>
</protein>
<dbReference type="Pfam" id="PF02911">
    <property type="entry name" value="Formyl_trans_C"/>
    <property type="match status" value="1"/>
</dbReference>
<dbReference type="InterPro" id="IPR041711">
    <property type="entry name" value="Met-tRNA-FMT_N"/>
</dbReference>
<evidence type="ECO:0000313" key="11">
    <source>
        <dbReference type="EMBL" id="AUR52481.1"/>
    </source>
</evidence>
<dbReference type="GO" id="GO:0004479">
    <property type="term" value="F:methionyl-tRNA formyltransferase activity"/>
    <property type="evidence" value="ECO:0007669"/>
    <property type="project" value="UniProtKB-UniRule"/>
</dbReference>
<organism evidence="11 12">
    <name type="scientific">Aquella oligotrophica</name>
    <dbReference type="NCBI Taxonomy" id="2067065"/>
    <lineage>
        <taxon>Bacteria</taxon>
        <taxon>Pseudomonadati</taxon>
        <taxon>Pseudomonadota</taxon>
        <taxon>Betaproteobacteria</taxon>
        <taxon>Neisseriales</taxon>
        <taxon>Neisseriaceae</taxon>
        <taxon>Aquella</taxon>
    </lineage>
</organism>
<dbReference type="KEGG" id="nba:CUN60_09280"/>
<dbReference type="Pfam" id="PF00551">
    <property type="entry name" value="Formyl_trans_N"/>
    <property type="match status" value="1"/>
</dbReference>
<evidence type="ECO:0000313" key="12">
    <source>
        <dbReference type="Proteomes" id="UP000236655"/>
    </source>
</evidence>
<dbReference type="Proteomes" id="UP000236655">
    <property type="component" value="Chromosome"/>
</dbReference>
<dbReference type="EC" id="2.1.2.9" evidence="3 8"/>
<evidence type="ECO:0000256" key="3">
    <source>
        <dbReference type="ARBA" id="ARBA00012261"/>
    </source>
</evidence>
<keyword evidence="5 8" id="KW-0808">Transferase</keyword>
<evidence type="ECO:0000256" key="1">
    <source>
        <dbReference type="ARBA" id="ARBA00002606"/>
    </source>
</evidence>
<evidence type="ECO:0000256" key="7">
    <source>
        <dbReference type="ARBA" id="ARBA00048558"/>
    </source>
</evidence>
<dbReference type="EMBL" id="CP024847">
    <property type="protein sequence ID" value="AUR52481.1"/>
    <property type="molecule type" value="Genomic_DNA"/>
</dbReference>
<dbReference type="NCBIfam" id="TIGR00460">
    <property type="entry name" value="fmt"/>
    <property type="match status" value="1"/>
</dbReference>
<dbReference type="InterPro" id="IPR005793">
    <property type="entry name" value="Formyl_trans_C"/>
</dbReference>
<evidence type="ECO:0000256" key="8">
    <source>
        <dbReference type="HAMAP-Rule" id="MF_00182"/>
    </source>
</evidence>
<proteinExistence type="inferred from homology"/>
<dbReference type="InterPro" id="IPR011034">
    <property type="entry name" value="Formyl_transferase-like_C_sf"/>
</dbReference>
<dbReference type="Gene3D" id="3.10.25.10">
    <property type="entry name" value="Formyl transferase, C-terminal domain"/>
    <property type="match status" value="1"/>
</dbReference>
<comment type="function">
    <text evidence="1 8">Attaches a formyl group to the free amino group of methionyl-tRNA(fMet). The formyl group appears to play a dual role in the initiator identity of N-formylmethionyl-tRNA by promoting its recognition by IF2 and preventing the misappropriation of this tRNA by the elongation apparatus.</text>
</comment>
<dbReference type="InterPro" id="IPR001555">
    <property type="entry name" value="GART_AS"/>
</dbReference>
<dbReference type="InterPro" id="IPR002376">
    <property type="entry name" value="Formyl_transf_N"/>
</dbReference>
<accession>A0A2I7N7N7</accession>
<name>A0A2I7N7N7_9NEIS</name>
<dbReference type="CDD" id="cd08704">
    <property type="entry name" value="Met_tRNA_FMT_C"/>
    <property type="match status" value="1"/>
</dbReference>
<dbReference type="InterPro" id="IPR037022">
    <property type="entry name" value="Formyl_trans_C_sf"/>
</dbReference>
<dbReference type="SUPFAM" id="SSF53328">
    <property type="entry name" value="Formyltransferase"/>
    <property type="match status" value="1"/>
</dbReference>
<evidence type="ECO:0000259" key="9">
    <source>
        <dbReference type="Pfam" id="PF00551"/>
    </source>
</evidence>
<dbReference type="CDD" id="cd08646">
    <property type="entry name" value="FMT_core_Met-tRNA-FMT_N"/>
    <property type="match status" value="1"/>
</dbReference>